<gene>
    <name evidence="1" type="ORF">PEVE_00001924</name>
</gene>
<dbReference type="Proteomes" id="UP001159427">
    <property type="component" value="Unassembled WGS sequence"/>
</dbReference>
<sequence length="103" mass="11539">LPIHYTVCKPGIMVACEQALRGVLVAGRGKEWELATTSLEFEYLYRKNRCEMLIGGDDISNDVITLGACFHVFLNDIYLFGGSNDKAKVPTPFEDVYKLSMCK</sequence>
<comment type="caution">
    <text evidence="1">The sequence shown here is derived from an EMBL/GenBank/DDBJ whole genome shotgun (WGS) entry which is preliminary data.</text>
</comment>
<dbReference type="EMBL" id="CALNXI010001105">
    <property type="protein sequence ID" value="CAH3155715.1"/>
    <property type="molecule type" value="Genomic_DNA"/>
</dbReference>
<feature type="non-terminal residue" evidence="1">
    <location>
        <position position="1"/>
    </location>
</feature>
<evidence type="ECO:0000313" key="1">
    <source>
        <dbReference type="EMBL" id="CAH3155715.1"/>
    </source>
</evidence>
<organism evidence="1 2">
    <name type="scientific">Porites evermanni</name>
    <dbReference type="NCBI Taxonomy" id="104178"/>
    <lineage>
        <taxon>Eukaryota</taxon>
        <taxon>Metazoa</taxon>
        <taxon>Cnidaria</taxon>
        <taxon>Anthozoa</taxon>
        <taxon>Hexacorallia</taxon>
        <taxon>Scleractinia</taxon>
        <taxon>Fungiina</taxon>
        <taxon>Poritidae</taxon>
        <taxon>Porites</taxon>
    </lineage>
</organism>
<protein>
    <submittedName>
        <fullName evidence="1">Uncharacterized protein</fullName>
    </submittedName>
</protein>
<keyword evidence="2" id="KW-1185">Reference proteome</keyword>
<proteinExistence type="predicted"/>
<name>A0ABN8Q263_9CNID</name>
<accession>A0ABN8Q263</accession>
<evidence type="ECO:0000313" key="2">
    <source>
        <dbReference type="Proteomes" id="UP001159427"/>
    </source>
</evidence>
<reference evidence="1 2" key="1">
    <citation type="submission" date="2022-05" db="EMBL/GenBank/DDBJ databases">
        <authorList>
            <consortium name="Genoscope - CEA"/>
            <person name="William W."/>
        </authorList>
    </citation>
    <scope>NUCLEOTIDE SEQUENCE [LARGE SCALE GENOMIC DNA]</scope>
</reference>